<protein>
    <submittedName>
        <fullName evidence="1">Head closure protein</fullName>
    </submittedName>
</protein>
<proteinExistence type="predicted"/>
<evidence type="ECO:0000313" key="1">
    <source>
        <dbReference type="EMBL" id="WRQ13128.1"/>
    </source>
</evidence>
<organism evidence="1 2">
    <name type="scientific">Vibrio phage vB_VpM-pA2SJ1</name>
    <dbReference type="NCBI Taxonomy" id="3095964"/>
    <lineage>
        <taxon>Viruses</taxon>
        <taxon>Duplodnaviria</taxon>
        <taxon>Heunggongvirae</taxon>
        <taxon>Uroviricota</taxon>
        <taxon>Caudoviricetes</taxon>
    </lineage>
</organism>
<reference evidence="1" key="1">
    <citation type="submission" date="2023-11" db="EMBL/GenBank/DDBJ databases">
        <title>Complete genome sequence of Vibrio virus vB_VpM-pA2SJ1.</title>
        <authorList>
            <person name="Lim S.J."/>
            <person name="Park S.Y."/>
            <person name="Kim J.H."/>
        </authorList>
    </citation>
    <scope>NUCLEOTIDE SEQUENCE</scope>
</reference>
<evidence type="ECO:0000313" key="2">
    <source>
        <dbReference type="Proteomes" id="UP001432163"/>
    </source>
</evidence>
<dbReference type="Proteomes" id="UP001432163">
    <property type="component" value="Segment"/>
</dbReference>
<name>A0AAX4J5N2_9CAUD</name>
<dbReference type="EMBL" id="OR813779">
    <property type="protein sequence ID" value="WRQ13128.1"/>
    <property type="molecule type" value="Genomic_DNA"/>
</dbReference>
<accession>A0AAX4J5N2</accession>
<sequence length="119" mass="13347">MLDMFGVDMGFNDTKAVLFRVGGKIVKGKFQKQEEIINDDLNIVLQGAKPSEIQFITGGERVADIRSVHINDGTFLDPELGDHLRINGKVYKVVQADNRETRNYCRALIERIDPGKVDA</sequence>